<reference evidence="2 3" key="1">
    <citation type="journal article" date="2006" name="Nat. Biotechnol.">
        <title>Complete genome of the mutualistic, N2-fixing grass endophyte Azoarcus sp. strain BH72.</title>
        <authorList>
            <person name="Krause A."/>
            <person name="Ramakumar A."/>
            <person name="Bartels D."/>
            <person name="Battistoni F."/>
            <person name="Bekel T."/>
            <person name="Boch J."/>
            <person name="Boehm M."/>
            <person name="Friedrich F."/>
            <person name="Hurek T."/>
            <person name="Krause L."/>
            <person name="Linke B."/>
            <person name="McHardy A.C."/>
            <person name="Sarkar A."/>
            <person name="Schneiker S."/>
            <person name="Syed A.A."/>
            <person name="Thauer R."/>
            <person name="Vorhoelter F.-J."/>
            <person name="Weidner S."/>
            <person name="Puehler A."/>
            <person name="Reinhold-Hurek B."/>
            <person name="Kaiser O."/>
            <person name="Goesmann A."/>
        </authorList>
    </citation>
    <scope>NUCLEOTIDE SEQUENCE [LARGE SCALE GENOMIC DNA]</scope>
    <source>
        <strain evidence="2 3">BH72</strain>
    </source>
</reference>
<organism evidence="2 3">
    <name type="scientific">Azoarcus sp. (strain BH72)</name>
    <dbReference type="NCBI Taxonomy" id="418699"/>
    <lineage>
        <taxon>Bacteria</taxon>
        <taxon>Pseudomonadati</taxon>
        <taxon>Pseudomonadota</taxon>
        <taxon>Betaproteobacteria</taxon>
        <taxon>Rhodocyclales</taxon>
        <taxon>Zoogloeaceae</taxon>
        <taxon>Azoarcus</taxon>
    </lineage>
</organism>
<dbReference type="KEGG" id="aoa:dqs_0661"/>
<dbReference type="STRING" id="62928.azo0593"/>
<feature type="transmembrane region" description="Helical" evidence="1">
    <location>
        <begin position="20"/>
        <end position="40"/>
    </location>
</feature>
<evidence type="ECO:0000256" key="1">
    <source>
        <dbReference type="SAM" id="Phobius"/>
    </source>
</evidence>
<dbReference type="EMBL" id="AM406670">
    <property type="protein sequence ID" value="CAL93210.1"/>
    <property type="molecule type" value="Genomic_DNA"/>
</dbReference>
<protein>
    <submittedName>
        <fullName evidence="2">Conserved hypothetical membrane protein</fullName>
    </submittedName>
</protein>
<gene>
    <name evidence="2" type="ordered locus">azo0593</name>
</gene>
<proteinExistence type="predicted"/>
<dbReference type="AlphaFoldDB" id="A1K305"/>
<keyword evidence="1" id="KW-0812">Transmembrane</keyword>
<keyword evidence="1" id="KW-1133">Transmembrane helix</keyword>
<keyword evidence="3" id="KW-1185">Reference proteome</keyword>
<evidence type="ECO:0000313" key="3">
    <source>
        <dbReference type="Proteomes" id="UP000002588"/>
    </source>
</evidence>
<dbReference type="KEGG" id="azo:azo0593"/>
<feature type="transmembrane region" description="Helical" evidence="1">
    <location>
        <begin position="55"/>
        <end position="79"/>
    </location>
</feature>
<accession>A1K305</accession>
<dbReference type="HOGENOM" id="CLU_2462469_0_0_4"/>
<sequence>MQIRASSPPAAARRRIPVAAWLLGVPGLAALGAGLALLLGDFSGLHPILAEPGTALALIVSALALLGSAAFPLVLAHLARQDGPAPGQ</sequence>
<dbReference type="Proteomes" id="UP000002588">
    <property type="component" value="Chromosome"/>
</dbReference>
<evidence type="ECO:0000313" key="2">
    <source>
        <dbReference type="EMBL" id="CAL93210.1"/>
    </source>
</evidence>
<name>A1K305_AZOSB</name>
<dbReference type="RefSeq" id="WP_011764328.1">
    <property type="nucleotide sequence ID" value="NC_008702.1"/>
</dbReference>
<keyword evidence="1" id="KW-0472">Membrane</keyword>